<dbReference type="InterPro" id="IPR043129">
    <property type="entry name" value="ATPase_NBD"/>
</dbReference>
<dbReference type="PANTHER" id="PTHR11365">
    <property type="entry name" value="5-OXOPROLINASE RELATED"/>
    <property type="match status" value="1"/>
</dbReference>
<organism evidence="6 7">
    <name type="scientific">Anaeramoeba flamelloides</name>
    <dbReference type="NCBI Taxonomy" id="1746091"/>
    <lineage>
        <taxon>Eukaryota</taxon>
        <taxon>Metamonada</taxon>
        <taxon>Anaeramoebidae</taxon>
        <taxon>Anaeramoeba</taxon>
    </lineage>
</organism>
<name>A0ABQ8Z8R3_9EUKA</name>
<dbReference type="PANTHER" id="PTHR11365:SF23">
    <property type="entry name" value="HYPOTHETICAL 5-OXOPROLINASE (EUROFUNG)-RELATED"/>
    <property type="match status" value="1"/>
</dbReference>
<dbReference type="InterPro" id="IPR002821">
    <property type="entry name" value="Hydantoinase_A"/>
</dbReference>
<evidence type="ECO:0000259" key="3">
    <source>
        <dbReference type="Pfam" id="PF02538"/>
    </source>
</evidence>
<feature type="domain" description="Hydantoinase A/oxoprolinase" evidence="2">
    <location>
        <begin position="198"/>
        <end position="504"/>
    </location>
</feature>
<feature type="domain" description="Hydantoinase/oxoprolinase N-terminal" evidence="4">
    <location>
        <begin position="5"/>
        <end position="177"/>
    </location>
</feature>
<feature type="domain" description="Hydantoinase B/oxoprolinase" evidence="3">
    <location>
        <begin position="713"/>
        <end position="1242"/>
    </location>
</feature>
<comment type="caution">
    <text evidence="6">The sequence shown here is derived from an EMBL/GenBank/DDBJ whole genome shotgun (WGS) entry which is preliminary data.</text>
</comment>
<feature type="domain" description="Acetophenone carboxylase-like C-terminal" evidence="5">
    <location>
        <begin position="518"/>
        <end position="696"/>
    </location>
</feature>
<dbReference type="Pfam" id="PF01968">
    <property type="entry name" value="Hydantoinase_A"/>
    <property type="match status" value="1"/>
</dbReference>
<accession>A0ABQ8Z8R3</accession>
<evidence type="ECO:0000259" key="4">
    <source>
        <dbReference type="Pfam" id="PF05378"/>
    </source>
</evidence>
<evidence type="ECO:0000256" key="1">
    <source>
        <dbReference type="ARBA" id="ARBA00010403"/>
    </source>
</evidence>
<gene>
    <name evidence="6" type="ORF">M0813_13560</name>
</gene>
<sequence>MLSVASDVGGTFTDLVSLNEKTGELVISKSNTTPQNHAKGVLDSIKKAGISPEEFKMFVHGSTIIINTLTERKGVKTGLITTAGFRDVLEIGRANRPDLYNMCYTKPTAFVARRDVKEVKERVTYRGEVLEELDLESVKVAIKELSEAKVESIGVCLLHSYIYPEHEEKIGELIKEIAPKVSYTLSKDLTQEFREYERSNTCVLNCYVQPIAKKYLTTLEEELKNVGMPKNIGKIMQSNGGTFTFELGRQKPINCIESGPVAGVIASALIGKIIGEPNIISLDIGGTTVKCSLIESNQAKITTDYKLGHDPKIAKFPVKVPTIDIIEIGSGGGSIAWLDECNSLHIGPRSMGAYPGPACYGLGGKNATTTDANVLTRRINPDYFFGGSSTCYPEKSKEAIDKLTEQFNLSNQKEEEKEQEAMDTEQMALGILRLADANMVTAIKIVSVRRGYDPSEFTVLAFGGGGPTHAASLLRSLKVKKIIVPTNPGVFSAFGMLLADLRRDYIKTNIVRTDLVSSKKIHGIYQKMEEECLTELKNTEEFDESNLILKRTADMRYFGQEHTVTINVPNGVIDDECRKEIDLRFHRAHEKAYTFSNTKSPIEIVNFKITALIPKSIDLPKLDNTNLSVKKAFKGKRNVYWDEKTCAESKIYDRQLLPSGVTLEGPLVLEENTSTTIVYPGQQVTVDEYGFLHIEEIKKENQLIVKEKILKNHFTLEIIKDSIEAVSEEMFYTMQRTSMSTIIYEVLDYAVGLADCKGRLISQGNGVSGFIGMLSSAIDAVLEKYSLEQLHEEDIIIINDPYSGGGSHLSDVCLVYPIFYTINNEKKLIGFSINKAHWTEVGGANAGSWSTDTREIYAEGLQFPCIKLYNKGQANEALIELIEANVRFPKETIGDMNAQIGSIKLGGKRLCELCDKYGLDLVLDAIDKTMEYGEKMTQIELSKLPKDTFFAEGNIDDDGLGNGPFKVCVKVTITESEFICDFTGSCGQAEGPINCSYSALTAAVRCIFKAVTNSTISANDGCFAALKIICPEKTIFSAQKPAPVSTYWETMIFASDLVWKALAPVVPERLTCGHFLSVCGTILAGVHPDTKLPYILVEPQAGGWGSNKNKDGENGVVCIGDGETYIIPIEVCEMRYGCRVKEFCLDICEENYGAGKKRGGRGLKRSYEITSEDCWVTATFGRNKFLPWGASGGIQGSPNYIVVKYLNDRLPQSSFGKCARLHLKKGDIIELYTGTGGGYGNPLERPVEDILEDIKDGYITLKSAERDYGVIIDKETLKFKAFTEKRKK</sequence>
<evidence type="ECO:0000313" key="7">
    <source>
        <dbReference type="Proteomes" id="UP001150062"/>
    </source>
</evidence>
<dbReference type="Pfam" id="PF02538">
    <property type="entry name" value="Hydantoinase_B"/>
    <property type="match status" value="1"/>
</dbReference>
<dbReference type="EMBL" id="JAOAOG010000035">
    <property type="protein sequence ID" value="KAJ6253064.1"/>
    <property type="molecule type" value="Genomic_DNA"/>
</dbReference>
<reference evidence="6" key="1">
    <citation type="submission" date="2022-08" db="EMBL/GenBank/DDBJ databases">
        <title>Novel sulfate-reducing endosymbionts in the free-living metamonad Anaeramoeba.</title>
        <authorList>
            <person name="Jerlstrom-Hultqvist J."/>
            <person name="Cepicka I."/>
            <person name="Gallot-Lavallee L."/>
            <person name="Salas-Leiva D."/>
            <person name="Curtis B.A."/>
            <person name="Zahonova K."/>
            <person name="Pipaliya S."/>
            <person name="Dacks J."/>
            <person name="Roger A.J."/>
        </authorList>
    </citation>
    <scope>NUCLEOTIDE SEQUENCE</scope>
    <source>
        <strain evidence="6">Schooner1</strain>
    </source>
</reference>
<dbReference type="Pfam" id="PF19278">
    <property type="entry name" value="Hydant_A_C"/>
    <property type="match status" value="1"/>
</dbReference>
<dbReference type="Proteomes" id="UP001150062">
    <property type="component" value="Unassembled WGS sequence"/>
</dbReference>
<proteinExistence type="inferred from homology"/>
<evidence type="ECO:0000259" key="2">
    <source>
        <dbReference type="Pfam" id="PF01968"/>
    </source>
</evidence>
<evidence type="ECO:0000313" key="6">
    <source>
        <dbReference type="EMBL" id="KAJ6253064.1"/>
    </source>
</evidence>
<dbReference type="InterPro" id="IPR049517">
    <property type="entry name" value="ACX-like_C"/>
</dbReference>
<dbReference type="Pfam" id="PF05378">
    <property type="entry name" value="Hydant_A_N"/>
    <property type="match status" value="1"/>
</dbReference>
<dbReference type="InterPro" id="IPR003692">
    <property type="entry name" value="Hydantoinase_B"/>
</dbReference>
<keyword evidence="7" id="KW-1185">Reference proteome</keyword>
<dbReference type="InterPro" id="IPR045079">
    <property type="entry name" value="Oxoprolinase-like"/>
</dbReference>
<protein>
    <submittedName>
        <fullName evidence="6">5-oxoprolinase protein</fullName>
    </submittedName>
</protein>
<comment type="similarity">
    <text evidence="1">Belongs to the oxoprolinase family.</text>
</comment>
<evidence type="ECO:0000259" key="5">
    <source>
        <dbReference type="Pfam" id="PF19278"/>
    </source>
</evidence>
<dbReference type="InterPro" id="IPR008040">
    <property type="entry name" value="Hydant_A_N"/>
</dbReference>
<dbReference type="SUPFAM" id="SSF53067">
    <property type="entry name" value="Actin-like ATPase domain"/>
    <property type="match status" value="1"/>
</dbReference>